<reference evidence="2" key="1">
    <citation type="submission" date="2018-11" db="EMBL/GenBank/DDBJ databases">
        <title>Complete genome sequence of Paenibacillus sp. ML311-T8.</title>
        <authorList>
            <person name="Nam Y.-D."/>
            <person name="Kang J."/>
            <person name="Chung W.-H."/>
            <person name="Park Y.S."/>
        </authorList>
    </citation>
    <scope>NUCLEOTIDE SEQUENCE [LARGE SCALE GENOMIC DNA]</scope>
    <source>
        <strain evidence="2">ML311-T8</strain>
    </source>
</reference>
<organism evidence="1 2">
    <name type="scientific">Paenibacillus psychroresistens</name>
    <dbReference type="NCBI Taxonomy" id="1778678"/>
    <lineage>
        <taxon>Bacteria</taxon>
        <taxon>Bacillati</taxon>
        <taxon>Bacillota</taxon>
        <taxon>Bacilli</taxon>
        <taxon>Bacillales</taxon>
        <taxon>Paenibacillaceae</taxon>
        <taxon>Paenibacillus</taxon>
    </lineage>
</organism>
<evidence type="ECO:0000313" key="1">
    <source>
        <dbReference type="EMBL" id="QGQ97772.1"/>
    </source>
</evidence>
<dbReference type="Proteomes" id="UP000426246">
    <property type="component" value="Chromosome"/>
</dbReference>
<dbReference type="InterPro" id="IPR021345">
    <property type="entry name" value="DUF2961"/>
</dbReference>
<sequence>MPSKQKNTHKAQINIIMFCALSEPKGMSLTMDQMYRKQQGVSTRWVSFENPMGLKGQAAIENKGAKGRAYETIKPGETKVLCNMEGCGVINRIWMTLGVLDSNLPDGMLLPSGNVTPQILRSLRIEMIWDGAATPAVSAPVGDFFGTGLSYRVPFESALFSDPEGRSFNCYAKMPFRKRAYITITNDGDFPATVVLYYKISFSMVKSHGEDMMYFHAYWNRERRGELGRDYTVLPTVCGEGRYLGANFGVIFDSAYGSTWWGEGEIKLYLDGDDEYPTLAGTGTEDYPGSGYGLGVFNHQVQGCTYNDEGHNAFYRYHMTDPVYFDEDCKVTMQQIGSASKADIMAMKEKGVALQVAAGIQAKDNTIFHLLDDNCSVTFDDEIFAQGDYGCFYRIDDWSSTAYFYLNKSENGLPKLASLPERVANIPNKRVY</sequence>
<dbReference type="AlphaFoldDB" id="A0A6B8RQ01"/>
<evidence type="ECO:0000313" key="2">
    <source>
        <dbReference type="Proteomes" id="UP000426246"/>
    </source>
</evidence>
<protein>
    <submittedName>
        <fullName evidence="1">DUF2961 domain-containing protein</fullName>
    </submittedName>
</protein>
<dbReference type="KEGG" id="ppsc:EHS13_24225"/>
<keyword evidence="2" id="KW-1185">Reference proteome</keyword>
<dbReference type="OrthoDB" id="2518538at2"/>
<name>A0A6B8RQ01_9BACL</name>
<gene>
    <name evidence="1" type="ORF">EHS13_24225</name>
</gene>
<dbReference type="Gene3D" id="2.60.120.1390">
    <property type="match status" value="1"/>
</dbReference>
<dbReference type="Pfam" id="PF11175">
    <property type="entry name" value="DUF2961"/>
    <property type="match status" value="1"/>
</dbReference>
<accession>A0A6B8RQ01</accession>
<dbReference type="EMBL" id="CP034235">
    <property type="protein sequence ID" value="QGQ97772.1"/>
    <property type="molecule type" value="Genomic_DNA"/>
</dbReference>
<proteinExistence type="predicted"/>